<dbReference type="EMBL" id="CP019633">
    <property type="protein sequence ID" value="AQQ09642.1"/>
    <property type="molecule type" value="Genomic_DNA"/>
</dbReference>
<name>A0A1Q2HQA3_9BACT</name>
<dbReference type="KEGG" id="pbu:L21SP3_01450"/>
<dbReference type="STRING" id="1940790.L21SP3_01450"/>
<dbReference type="AlphaFoldDB" id="A0A1Q2HQA3"/>
<evidence type="ECO:0000313" key="1">
    <source>
        <dbReference type="EMBL" id="AQQ09642.1"/>
    </source>
</evidence>
<proteinExistence type="predicted"/>
<accession>A0A1Q2HQA3</accession>
<dbReference type="RefSeq" id="WP_077540220.1">
    <property type="nucleotide sequence ID" value="NZ_CP019633.1"/>
</dbReference>
<sequence length="496" mass="55859">MNEIRIDFQPDKPFGTKGTLIIYESDGNPLFSNTLDIANSKKRNDCVKEVSEKYQGIESEPLEKVILQKVADIARDRQKAKDTADNKSEKDYLKDTPPEVKQAALDMLKSEKLFEQISSDIEAIGIAGEQELSLTVYIIMTSRLLDKPLSAIVQGASASGKSYIIETVSKLMPPEAVVQAHDFSDQALYYLPSGSLVHKIIISGERVNEHRSKDGYAEDNTKAFREMVASGELKKAVTVKGNDGKPKTVIIYQAGPVAYLESTTAANIHDEDATRLLPLATDESTGQTQKVIEAQRKAAKGHITSEDMKQGVIQRHNTLQRLLKPIEVRIPYINSISLPDTNIATRRTYQQFIYAINSIAFLRQYQKTVKTEQLNRLEYIEADEVDYSIAYRLMVKVLSRKYSPLNQQSRDLLNVVMEKIGIEQEFNHKDCEQWCGISNTTVRRRLWPLESAGIITVNKENKPYRCKVEHPELADVADLSLPLPEDIAERIAIISE</sequence>
<protein>
    <recommendedName>
        <fullName evidence="3">DNA primase</fullName>
    </recommendedName>
</protein>
<organism evidence="1 2">
    <name type="scientific">Sedimentisphaera cyanobacteriorum</name>
    <dbReference type="NCBI Taxonomy" id="1940790"/>
    <lineage>
        <taxon>Bacteria</taxon>
        <taxon>Pseudomonadati</taxon>
        <taxon>Planctomycetota</taxon>
        <taxon>Phycisphaerae</taxon>
        <taxon>Sedimentisphaerales</taxon>
        <taxon>Sedimentisphaeraceae</taxon>
        <taxon>Sedimentisphaera</taxon>
    </lineage>
</organism>
<dbReference type="Proteomes" id="UP000188273">
    <property type="component" value="Chromosome"/>
</dbReference>
<reference evidence="2" key="1">
    <citation type="submission" date="2017-02" db="EMBL/GenBank/DDBJ databases">
        <title>Comparative genomics and description of representatives of a novel lineage of planctomycetes thriving in anoxic sediments.</title>
        <authorList>
            <person name="Spring S."/>
            <person name="Bunk B."/>
            <person name="Sproer C."/>
            <person name="Klenk H.-P."/>
        </authorList>
    </citation>
    <scope>NUCLEOTIDE SEQUENCE [LARGE SCALE GENOMIC DNA]</scope>
    <source>
        <strain evidence="2">L21-RPul-D3</strain>
    </source>
</reference>
<gene>
    <name evidence="1" type="ORF">L21SP3_01450</name>
</gene>
<keyword evidence="2" id="KW-1185">Reference proteome</keyword>
<dbReference type="OrthoDB" id="248242at2"/>
<evidence type="ECO:0008006" key="3">
    <source>
        <dbReference type="Google" id="ProtNLM"/>
    </source>
</evidence>
<evidence type="ECO:0000313" key="2">
    <source>
        <dbReference type="Proteomes" id="UP000188273"/>
    </source>
</evidence>